<feature type="domain" description="ABC transporter" evidence="10">
    <location>
        <begin position="247"/>
        <end position="496"/>
    </location>
</feature>
<name>A0AB38TLK2_9HYPH</name>
<keyword evidence="6" id="KW-0547">Nucleotide-binding</keyword>
<keyword evidence="8" id="KW-1278">Translocase</keyword>
<keyword evidence="2" id="KW-0813">Transport</keyword>
<keyword evidence="5" id="KW-0677">Repeat</keyword>
<keyword evidence="7 11" id="KW-0067">ATP-binding</keyword>
<sequence>MSPPRLQAVAVTKSYGATTALENVSLDLAAGEVHAVLGENGAGKSTLVKILSGVIAPNSGQMRLDGAVYAPHSILHARQAGVATAFQELSLAPNLTVAEALLLPAMKRGAFGLVSPYQTARAAAEILHRYRLDDVSPIAGIASLSLAHRQRLEIARAMHYAEKVLILDEPTAALTDVEWLFDLVRSTTAAGTAVLYISHRLAEVRTLCKQATVLRNGRSVASVGLSDASDADIFELMVGRTEMAHGRRTHSFARETRSALELNNVTGAKLKGVTLDVKEGEIVGIAALEGQGQRELFRTLVGLDKATSGQILVGGKPVQPKSPRHAIAAGLSFLPEERKVEGIFSTLSTAANIVLPVIQNISRTGFVWPALERHSAARASEGVELNPRYLDFRIADLSGGNQQKALLARAMFTGARTLLLYDPTRGVDVGTKQAIYAAIQAFADRGGSVLLYSSELTELTRLADRCLVLYGARIFEQFTGEAIEERALVAALTGHSRDPAKSKREAAA</sequence>
<dbReference type="CDD" id="cd03215">
    <property type="entry name" value="ABC_Carb_Monos_II"/>
    <property type="match status" value="1"/>
</dbReference>
<keyword evidence="3" id="KW-1003">Cell membrane</keyword>
<reference evidence="11 12" key="1">
    <citation type="journal article" date="2022" name="Microbiol. Resour. Announc.">
        <title>Complete Genome Sequence of Mesorhizobium ciceri Strain R30, a Rhizobium Used as a Commercial Inoculant for Chickpea in Argentina.</title>
        <authorList>
            <person name="Foresto E."/>
            <person name="Revale S."/>
            <person name="Primo E."/>
            <person name="Nievas F."/>
            <person name="Carezzano E."/>
            <person name="Puente M."/>
            <person name="Alzari P."/>
            <person name="Mart M."/>
            <person name="Ben-Assaya M."/>
            <person name="Mornico D."/>
            <person name="Santoro M."/>
            <person name="Mart F."/>
            <person name="Giordano W."/>
            <person name="Bogino P."/>
        </authorList>
    </citation>
    <scope>NUCLEOTIDE SEQUENCE [LARGE SCALE GENOMIC DNA]</scope>
    <source>
        <strain evidence="11 12">R30</strain>
    </source>
</reference>
<gene>
    <name evidence="11" type="ORF">LRP29_29890</name>
</gene>
<dbReference type="InterPro" id="IPR027417">
    <property type="entry name" value="P-loop_NTPase"/>
</dbReference>
<protein>
    <submittedName>
        <fullName evidence="11">Sugar ABC transporter ATP-binding protein</fullName>
    </submittedName>
</protein>
<dbReference type="EMBL" id="CP088147">
    <property type="protein sequence ID" value="UTU54977.1"/>
    <property type="molecule type" value="Genomic_DNA"/>
</dbReference>
<dbReference type="InterPro" id="IPR003439">
    <property type="entry name" value="ABC_transporter-like_ATP-bd"/>
</dbReference>
<dbReference type="PANTHER" id="PTHR43790:SF3">
    <property type="entry name" value="D-ALLOSE IMPORT ATP-BINDING PROTEIN ALSA-RELATED"/>
    <property type="match status" value="1"/>
</dbReference>
<evidence type="ECO:0000256" key="2">
    <source>
        <dbReference type="ARBA" id="ARBA00022448"/>
    </source>
</evidence>
<evidence type="ECO:0000256" key="1">
    <source>
        <dbReference type="ARBA" id="ARBA00005417"/>
    </source>
</evidence>
<evidence type="ECO:0000256" key="6">
    <source>
        <dbReference type="ARBA" id="ARBA00022741"/>
    </source>
</evidence>
<evidence type="ECO:0000256" key="9">
    <source>
        <dbReference type="ARBA" id="ARBA00023136"/>
    </source>
</evidence>
<comment type="similarity">
    <text evidence="1">Belongs to the ABC transporter superfamily.</text>
</comment>
<feature type="domain" description="ABC transporter" evidence="10">
    <location>
        <begin position="6"/>
        <end position="241"/>
    </location>
</feature>
<evidence type="ECO:0000259" key="10">
    <source>
        <dbReference type="PROSITE" id="PS50893"/>
    </source>
</evidence>
<dbReference type="Gene3D" id="3.40.50.300">
    <property type="entry name" value="P-loop containing nucleotide triphosphate hydrolases"/>
    <property type="match status" value="2"/>
</dbReference>
<keyword evidence="12" id="KW-1185">Reference proteome</keyword>
<keyword evidence="9" id="KW-0472">Membrane</keyword>
<dbReference type="PANTHER" id="PTHR43790">
    <property type="entry name" value="CARBOHYDRATE TRANSPORT ATP-BINDING PROTEIN MG119-RELATED"/>
    <property type="match status" value="1"/>
</dbReference>
<evidence type="ECO:0000256" key="8">
    <source>
        <dbReference type="ARBA" id="ARBA00022967"/>
    </source>
</evidence>
<dbReference type="InterPro" id="IPR003593">
    <property type="entry name" value="AAA+_ATPase"/>
</dbReference>
<evidence type="ECO:0000313" key="11">
    <source>
        <dbReference type="EMBL" id="UTU54977.1"/>
    </source>
</evidence>
<evidence type="ECO:0000256" key="3">
    <source>
        <dbReference type="ARBA" id="ARBA00022475"/>
    </source>
</evidence>
<proteinExistence type="inferred from homology"/>
<evidence type="ECO:0000256" key="4">
    <source>
        <dbReference type="ARBA" id="ARBA00022597"/>
    </source>
</evidence>
<dbReference type="SUPFAM" id="SSF52540">
    <property type="entry name" value="P-loop containing nucleoside triphosphate hydrolases"/>
    <property type="match status" value="2"/>
</dbReference>
<evidence type="ECO:0000256" key="7">
    <source>
        <dbReference type="ARBA" id="ARBA00022840"/>
    </source>
</evidence>
<dbReference type="InterPro" id="IPR050107">
    <property type="entry name" value="ABC_carbohydrate_import_ATPase"/>
</dbReference>
<keyword evidence="4" id="KW-0762">Sugar transport</keyword>
<dbReference type="Pfam" id="PF00005">
    <property type="entry name" value="ABC_tran"/>
    <property type="match status" value="2"/>
</dbReference>
<dbReference type="PROSITE" id="PS00211">
    <property type="entry name" value="ABC_TRANSPORTER_1"/>
    <property type="match status" value="1"/>
</dbReference>
<dbReference type="Proteomes" id="UP001060070">
    <property type="component" value="Chromosome"/>
</dbReference>
<dbReference type="AlphaFoldDB" id="A0AB38TLK2"/>
<dbReference type="InterPro" id="IPR017871">
    <property type="entry name" value="ABC_transporter-like_CS"/>
</dbReference>
<evidence type="ECO:0000313" key="12">
    <source>
        <dbReference type="Proteomes" id="UP001060070"/>
    </source>
</evidence>
<organism evidence="11 12">
    <name type="scientific">Mesorhizobium ciceri</name>
    <dbReference type="NCBI Taxonomy" id="39645"/>
    <lineage>
        <taxon>Bacteria</taxon>
        <taxon>Pseudomonadati</taxon>
        <taxon>Pseudomonadota</taxon>
        <taxon>Alphaproteobacteria</taxon>
        <taxon>Hyphomicrobiales</taxon>
        <taxon>Phyllobacteriaceae</taxon>
        <taxon>Mesorhizobium</taxon>
    </lineage>
</organism>
<dbReference type="RefSeq" id="WP_027035676.1">
    <property type="nucleotide sequence ID" value="NZ_CP015063.1"/>
</dbReference>
<dbReference type="SMART" id="SM00382">
    <property type="entry name" value="AAA"/>
    <property type="match status" value="1"/>
</dbReference>
<dbReference type="CDD" id="cd03216">
    <property type="entry name" value="ABC_Carb_Monos_I"/>
    <property type="match status" value="1"/>
</dbReference>
<dbReference type="GO" id="GO:0005524">
    <property type="term" value="F:ATP binding"/>
    <property type="evidence" value="ECO:0007669"/>
    <property type="project" value="UniProtKB-KW"/>
</dbReference>
<dbReference type="GO" id="GO:0016887">
    <property type="term" value="F:ATP hydrolysis activity"/>
    <property type="evidence" value="ECO:0007669"/>
    <property type="project" value="InterPro"/>
</dbReference>
<dbReference type="PROSITE" id="PS50893">
    <property type="entry name" value="ABC_TRANSPORTER_2"/>
    <property type="match status" value="2"/>
</dbReference>
<accession>A0AB38TLK2</accession>
<evidence type="ECO:0000256" key="5">
    <source>
        <dbReference type="ARBA" id="ARBA00022737"/>
    </source>
</evidence>